<organism evidence="4 5">
    <name type="scientific">Mangrovimonas spongiae</name>
    <dbReference type="NCBI Taxonomy" id="2494697"/>
    <lineage>
        <taxon>Bacteria</taxon>
        <taxon>Pseudomonadati</taxon>
        <taxon>Bacteroidota</taxon>
        <taxon>Flavobacteriia</taxon>
        <taxon>Flavobacteriales</taxon>
        <taxon>Flavobacteriaceae</taxon>
        <taxon>Mangrovimonas</taxon>
    </lineage>
</organism>
<feature type="transmembrane region" description="Helical" evidence="2">
    <location>
        <begin position="384"/>
        <end position="403"/>
    </location>
</feature>
<accession>A0A3R9N5U9</accession>
<dbReference type="SUPFAM" id="SSF48452">
    <property type="entry name" value="TPR-like"/>
    <property type="match status" value="1"/>
</dbReference>
<dbReference type="Gene3D" id="1.25.40.10">
    <property type="entry name" value="Tetratricopeptide repeat domain"/>
    <property type="match status" value="1"/>
</dbReference>
<keyword evidence="3" id="KW-0732">Signal</keyword>
<proteinExistence type="predicted"/>
<dbReference type="Proteomes" id="UP000270620">
    <property type="component" value="Unassembled WGS sequence"/>
</dbReference>
<evidence type="ECO:0000256" key="2">
    <source>
        <dbReference type="SAM" id="Phobius"/>
    </source>
</evidence>
<keyword evidence="1" id="KW-0175">Coiled coil</keyword>
<evidence type="ECO:0000313" key="4">
    <source>
        <dbReference type="EMBL" id="RSK39689.1"/>
    </source>
</evidence>
<feature type="chain" id="PRO_5018535198" evidence="3">
    <location>
        <begin position="19"/>
        <end position="579"/>
    </location>
</feature>
<evidence type="ECO:0000313" key="5">
    <source>
        <dbReference type="Proteomes" id="UP000270620"/>
    </source>
</evidence>
<dbReference type="AlphaFoldDB" id="A0A3R9N5U9"/>
<protein>
    <submittedName>
        <fullName evidence="4">Tetratricopeptide repeat protein</fullName>
    </submittedName>
</protein>
<dbReference type="Pfam" id="PF13424">
    <property type="entry name" value="TPR_12"/>
    <property type="match status" value="1"/>
</dbReference>
<keyword evidence="2" id="KW-1133">Transmembrane helix</keyword>
<evidence type="ECO:0000256" key="1">
    <source>
        <dbReference type="SAM" id="Coils"/>
    </source>
</evidence>
<dbReference type="OrthoDB" id="1090267at2"/>
<dbReference type="InterPro" id="IPR011990">
    <property type="entry name" value="TPR-like_helical_dom_sf"/>
</dbReference>
<reference evidence="4 5" key="1">
    <citation type="submission" date="2018-12" db="EMBL/GenBank/DDBJ databases">
        <title>Mangrovimonas spongiae sp. nov., a novel member of the genus Mangrovimonas isolated from marine sponge.</title>
        <authorList>
            <person name="Zhuang L."/>
            <person name="Luo L."/>
        </authorList>
    </citation>
    <scope>NUCLEOTIDE SEQUENCE [LARGE SCALE GENOMIC DNA]</scope>
    <source>
        <strain evidence="4 5">HN-E26</strain>
    </source>
</reference>
<sequence length="579" mass="68344">MRYFIVFICLLFCDLSLAQQDLSSLEALKKFRELRHKMNKNFPEDDIRTYRRASFTESQLQNYLSQHFQSMDLLPLIEGEYKLKTDSYLHSGNWFYNIGFAEQSINAYKDFFKYYKTHKKYLPINEKDHYIEMQNFAYSIMAENYAKLGKLDSAATTHLANINFSKMYEGIYYPSALNNYGLFFYWVKNDFNQALYYFNKAYEITQIKMPNHSLNGSIRDNIADIYYDQKEYELALPLYQKNFRFYETTPNVKTKRIDVTRLISAGNQLITTNIKLHNIDDANKTYKKLLQLIDTHNQNLAITSKLEFLKTKEMLLNAKGDIKEAYAISKNILKLSDSLNDVANKTDNKWVTELNNRIIDRVSLSFKIDQIQKENKIKRQRLKLWVFALIFSIIIILLASLFIRRRQHIINAKNKQLLAEKTLENTTLKVKQLNSEIKSRERDLSDFAINLSQNQEWIELLGHKIEALKEAGKKEKKQLLEELEQDIHNKVSFDTNTKDFFERLDKLSDLFYSKLGEKFPNLSKNDIRLCSLIRLKIDSRSIATLQNITLASLNTSRYRLRKKLKLSEDDDLDTFIQNL</sequence>
<keyword evidence="2" id="KW-0812">Transmembrane</keyword>
<comment type="caution">
    <text evidence="4">The sequence shown here is derived from an EMBL/GenBank/DDBJ whole genome shotgun (WGS) entry which is preliminary data.</text>
</comment>
<keyword evidence="2" id="KW-0472">Membrane</keyword>
<keyword evidence="5" id="KW-1185">Reference proteome</keyword>
<dbReference type="EMBL" id="RWBG01000003">
    <property type="protein sequence ID" value="RSK39689.1"/>
    <property type="molecule type" value="Genomic_DNA"/>
</dbReference>
<dbReference type="RefSeq" id="WP_125467713.1">
    <property type="nucleotide sequence ID" value="NZ_RWBG01000003.1"/>
</dbReference>
<evidence type="ECO:0000256" key="3">
    <source>
        <dbReference type="SAM" id="SignalP"/>
    </source>
</evidence>
<feature type="coiled-coil region" evidence="1">
    <location>
        <begin position="423"/>
        <end position="485"/>
    </location>
</feature>
<gene>
    <name evidence="4" type="ORF">EJA19_07310</name>
</gene>
<feature type="signal peptide" evidence="3">
    <location>
        <begin position="1"/>
        <end position="18"/>
    </location>
</feature>
<name>A0A3R9N5U9_9FLAO</name>